<keyword evidence="3 4" id="KW-0378">Hydrolase</keyword>
<evidence type="ECO:0000256" key="1">
    <source>
        <dbReference type="ARBA" id="ARBA00001946"/>
    </source>
</evidence>
<dbReference type="InterPro" id="IPR020084">
    <property type="entry name" value="NUDIX_hydrolase_CS"/>
</dbReference>
<evidence type="ECO:0000256" key="2">
    <source>
        <dbReference type="ARBA" id="ARBA00005582"/>
    </source>
</evidence>
<dbReference type="InterPro" id="IPR015797">
    <property type="entry name" value="NUDIX_hydrolase-like_dom_sf"/>
</dbReference>
<evidence type="ECO:0000313" key="6">
    <source>
        <dbReference type="EMBL" id="SKA35826.1"/>
    </source>
</evidence>
<dbReference type="STRING" id="1122192.SAMN02745673_04546"/>
<dbReference type="EMBL" id="FUWS01000015">
    <property type="protein sequence ID" value="SKA35826.1"/>
    <property type="molecule type" value="Genomic_DNA"/>
</dbReference>
<gene>
    <name evidence="6" type="ORF">SAMN02745673_04546</name>
</gene>
<dbReference type="PROSITE" id="PS00893">
    <property type="entry name" value="NUDIX_BOX"/>
    <property type="match status" value="1"/>
</dbReference>
<name>A0A1T4T5V3_9ACTN</name>
<organism evidence="6 7">
    <name type="scientific">Marinactinospora thermotolerans DSM 45154</name>
    <dbReference type="NCBI Taxonomy" id="1122192"/>
    <lineage>
        <taxon>Bacteria</taxon>
        <taxon>Bacillati</taxon>
        <taxon>Actinomycetota</taxon>
        <taxon>Actinomycetes</taxon>
        <taxon>Streptosporangiales</taxon>
        <taxon>Nocardiopsidaceae</taxon>
        <taxon>Marinactinospora</taxon>
    </lineage>
</organism>
<comment type="similarity">
    <text evidence="2 4">Belongs to the Nudix hydrolase family.</text>
</comment>
<reference evidence="6 7" key="1">
    <citation type="submission" date="2017-02" db="EMBL/GenBank/DDBJ databases">
        <authorList>
            <person name="Peterson S.W."/>
        </authorList>
    </citation>
    <scope>NUCLEOTIDE SEQUENCE [LARGE SCALE GENOMIC DNA]</scope>
    <source>
        <strain evidence="6 7">DSM 45154</strain>
    </source>
</reference>
<evidence type="ECO:0000256" key="4">
    <source>
        <dbReference type="RuleBase" id="RU003476"/>
    </source>
</evidence>
<dbReference type="SUPFAM" id="SSF55811">
    <property type="entry name" value="Nudix"/>
    <property type="match status" value="1"/>
</dbReference>
<dbReference type="RefSeq" id="WP_235001165.1">
    <property type="nucleotide sequence ID" value="NZ_FUWS01000015.1"/>
</dbReference>
<protein>
    <submittedName>
        <fullName evidence="6">NUDIX domain-containing protein</fullName>
    </submittedName>
</protein>
<dbReference type="InterPro" id="IPR020476">
    <property type="entry name" value="Nudix_hydrolase"/>
</dbReference>
<evidence type="ECO:0000259" key="5">
    <source>
        <dbReference type="PROSITE" id="PS51462"/>
    </source>
</evidence>
<dbReference type="Proteomes" id="UP000190637">
    <property type="component" value="Unassembled WGS sequence"/>
</dbReference>
<dbReference type="AlphaFoldDB" id="A0A1T4T5V3"/>
<dbReference type="PANTHER" id="PTHR43046">
    <property type="entry name" value="GDP-MANNOSE MANNOSYL HYDROLASE"/>
    <property type="match status" value="1"/>
</dbReference>
<accession>A0A1T4T5V3</accession>
<dbReference type="GO" id="GO:0016787">
    <property type="term" value="F:hydrolase activity"/>
    <property type="evidence" value="ECO:0007669"/>
    <property type="project" value="UniProtKB-KW"/>
</dbReference>
<evidence type="ECO:0000313" key="7">
    <source>
        <dbReference type="Proteomes" id="UP000190637"/>
    </source>
</evidence>
<dbReference type="Gene3D" id="3.90.79.10">
    <property type="entry name" value="Nucleoside Triphosphate Pyrophosphohydrolase"/>
    <property type="match status" value="1"/>
</dbReference>
<proteinExistence type="inferred from homology"/>
<evidence type="ECO:0000256" key="3">
    <source>
        <dbReference type="ARBA" id="ARBA00022801"/>
    </source>
</evidence>
<dbReference type="PROSITE" id="PS51462">
    <property type="entry name" value="NUDIX"/>
    <property type="match status" value="1"/>
</dbReference>
<feature type="domain" description="Nudix hydrolase" evidence="5">
    <location>
        <begin position="4"/>
        <end position="131"/>
    </location>
</feature>
<dbReference type="PANTHER" id="PTHR43046:SF2">
    <property type="entry name" value="8-OXO-DGTP DIPHOSPHATASE-RELATED"/>
    <property type="match status" value="1"/>
</dbReference>
<comment type="cofactor">
    <cofactor evidence="1">
        <name>Mg(2+)</name>
        <dbReference type="ChEBI" id="CHEBI:18420"/>
    </cofactor>
</comment>
<dbReference type="InterPro" id="IPR000086">
    <property type="entry name" value="NUDIX_hydrolase_dom"/>
</dbReference>
<sequence length="136" mass="14972">MDETVWNGCVVMITNRAGEILLQHRDDIPGICWPGHWTMPGGQQEPGETWEQTALREVREETGIVPEDLRELDVTPDDPAAPRPKVYTATWDGPESALVLGEGQALGFFPLDALPAPMPPHILGYIAHVQKLNAGR</sequence>
<dbReference type="PRINTS" id="PR00502">
    <property type="entry name" value="NUDIXFAMILY"/>
</dbReference>
<dbReference type="Pfam" id="PF00293">
    <property type="entry name" value="NUDIX"/>
    <property type="match status" value="1"/>
</dbReference>
<keyword evidence="7" id="KW-1185">Reference proteome</keyword>